<dbReference type="EMBL" id="FNIL01000002">
    <property type="protein sequence ID" value="SDN61710.1"/>
    <property type="molecule type" value="Genomic_DNA"/>
</dbReference>
<evidence type="ECO:0000313" key="2">
    <source>
        <dbReference type="EMBL" id="SDN61710.1"/>
    </source>
</evidence>
<feature type="transmembrane region" description="Helical" evidence="1">
    <location>
        <begin position="122"/>
        <end position="140"/>
    </location>
</feature>
<dbReference type="OrthoDB" id="2990059at2"/>
<feature type="transmembrane region" description="Helical" evidence="1">
    <location>
        <begin position="166"/>
        <end position="188"/>
    </location>
</feature>
<protein>
    <submittedName>
        <fullName evidence="2">Uncharacterized protein</fullName>
    </submittedName>
</protein>
<dbReference type="RefSeq" id="WP_090841529.1">
    <property type="nucleotide sequence ID" value="NZ_FNIL01000002.1"/>
</dbReference>
<evidence type="ECO:0000256" key="1">
    <source>
        <dbReference type="SAM" id="Phobius"/>
    </source>
</evidence>
<keyword evidence="3" id="KW-1185">Reference proteome</keyword>
<gene>
    <name evidence="2" type="ORF">SAMN04488053_102241</name>
</gene>
<keyword evidence="1" id="KW-0472">Membrane</keyword>
<feature type="transmembrane region" description="Helical" evidence="1">
    <location>
        <begin position="14"/>
        <end position="35"/>
    </location>
</feature>
<keyword evidence="1" id="KW-0812">Transmembrane</keyword>
<name>A0A1H0CUZ0_9BACI</name>
<proteinExistence type="predicted"/>
<accession>A0A1H0CUZ0</accession>
<keyword evidence="1" id="KW-1133">Transmembrane helix</keyword>
<feature type="transmembrane region" description="Helical" evidence="1">
    <location>
        <begin position="41"/>
        <end position="59"/>
    </location>
</feature>
<reference evidence="3" key="1">
    <citation type="submission" date="2016-10" db="EMBL/GenBank/DDBJ databases">
        <authorList>
            <person name="Varghese N."/>
            <person name="Submissions S."/>
        </authorList>
    </citation>
    <scope>NUCLEOTIDE SEQUENCE [LARGE SCALE GENOMIC DNA]</scope>
    <source>
        <strain evidence="3">CGMCC 1.10369</strain>
    </source>
</reference>
<dbReference type="AlphaFoldDB" id="A0A1H0CUZ0"/>
<evidence type="ECO:0000313" key="3">
    <source>
        <dbReference type="Proteomes" id="UP000198778"/>
    </source>
</evidence>
<feature type="transmembrane region" description="Helical" evidence="1">
    <location>
        <begin position="94"/>
        <end position="110"/>
    </location>
</feature>
<organism evidence="2 3">
    <name type="scientific">Alkalicoccus daliensis</name>
    <dbReference type="NCBI Taxonomy" id="745820"/>
    <lineage>
        <taxon>Bacteria</taxon>
        <taxon>Bacillati</taxon>
        <taxon>Bacillota</taxon>
        <taxon>Bacilli</taxon>
        <taxon>Bacillales</taxon>
        <taxon>Bacillaceae</taxon>
        <taxon>Alkalicoccus</taxon>
    </lineage>
</organism>
<dbReference type="Proteomes" id="UP000198778">
    <property type="component" value="Unassembled WGS sequence"/>
</dbReference>
<sequence>MTQEKLTSLRRKQLLLQTFLLLLAAGALYVIHLASGQSFQAVQISIAAIGIGIGIYKLIRKRSTWAPVSILQEVHVYEKEKLGAEWRKNDKSSAFYFIGFGIIYMGLSIWQGPQPMTLPPGFLLIVLILAASILVFFNWLSFREVDKAEGPEDFIQNRSKYAENKIAFQVTAVIGIYFTAMFLGIALYSQ</sequence>
<dbReference type="STRING" id="745820.SAMN04488053_102241"/>